<dbReference type="Proteomes" id="UP000053766">
    <property type="component" value="Unassembled WGS sequence"/>
</dbReference>
<evidence type="ECO:0000313" key="1">
    <source>
        <dbReference type="EMBL" id="KJH51280.1"/>
    </source>
</evidence>
<gene>
    <name evidence="1" type="ORF">DICVIV_02559</name>
</gene>
<dbReference type="EMBL" id="KN716187">
    <property type="protein sequence ID" value="KJH51280.1"/>
    <property type="molecule type" value="Genomic_DNA"/>
</dbReference>
<accession>A0A0D8Y3K4</accession>
<protein>
    <submittedName>
        <fullName evidence="1">Uncharacterized protein</fullName>
    </submittedName>
</protein>
<dbReference type="OrthoDB" id="5871284at2759"/>
<keyword evidence="2" id="KW-1185">Reference proteome</keyword>
<sequence length="180" mass="20888">MTFTHSHVSGKIGIIQRYNFSYEFSRLQLPSSKMDLVQYIPLTFSEPQNCFLPLSIFSVQNSMDRCFSSSLGFEITAAEYDEYSSRLSKLPIVKHGTFDKKSRLELLSNCCDDFMESVNVNCGRVPSSTLTKRLLDHFSNGDIVKKRRKRKYLYTDELINKQQFQLYDKLISDLNHLLSI</sequence>
<reference evidence="2" key="2">
    <citation type="journal article" date="2016" name="Sci. Rep.">
        <title>Dictyocaulus viviparus genome, variome and transcriptome elucidate lungworm biology and support future intervention.</title>
        <authorList>
            <person name="McNulty S.N."/>
            <person name="Strube C."/>
            <person name="Rosa B.A."/>
            <person name="Martin J.C."/>
            <person name="Tyagi R."/>
            <person name="Choi Y.J."/>
            <person name="Wang Q."/>
            <person name="Hallsworth Pepin K."/>
            <person name="Zhang X."/>
            <person name="Ozersky P."/>
            <person name="Wilson R.K."/>
            <person name="Sternberg P.W."/>
            <person name="Gasser R.B."/>
            <person name="Mitreva M."/>
        </authorList>
    </citation>
    <scope>NUCLEOTIDE SEQUENCE [LARGE SCALE GENOMIC DNA]</scope>
    <source>
        <strain evidence="2">HannoverDv2000</strain>
    </source>
</reference>
<dbReference type="STRING" id="29172.A0A0D8Y3K4"/>
<reference evidence="1 2" key="1">
    <citation type="submission" date="2013-11" db="EMBL/GenBank/DDBJ databases">
        <title>Draft genome of the bovine lungworm Dictyocaulus viviparus.</title>
        <authorList>
            <person name="Mitreva M."/>
        </authorList>
    </citation>
    <scope>NUCLEOTIDE SEQUENCE [LARGE SCALE GENOMIC DNA]</scope>
    <source>
        <strain evidence="1 2">HannoverDv2000</strain>
    </source>
</reference>
<proteinExistence type="predicted"/>
<name>A0A0D8Y3K4_DICVI</name>
<organism evidence="1 2">
    <name type="scientific">Dictyocaulus viviparus</name>
    <name type="common">Bovine lungworm</name>
    <dbReference type="NCBI Taxonomy" id="29172"/>
    <lineage>
        <taxon>Eukaryota</taxon>
        <taxon>Metazoa</taxon>
        <taxon>Ecdysozoa</taxon>
        <taxon>Nematoda</taxon>
        <taxon>Chromadorea</taxon>
        <taxon>Rhabditida</taxon>
        <taxon>Rhabditina</taxon>
        <taxon>Rhabditomorpha</taxon>
        <taxon>Strongyloidea</taxon>
        <taxon>Metastrongylidae</taxon>
        <taxon>Dictyocaulus</taxon>
    </lineage>
</organism>
<evidence type="ECO:0000313" key="2">
    <source>
        <dbReference type="Proteomes" id="UP000053766"/>
    </source>
</evidence>
<dbReference type="AlphaFoldDB" id="A0A0D8Y3K4"/>